<proteinExistence type="predicted"/>
<dbReference type="SUPFAM" id="SSF53098">
    <property type="entry name" value="Ribonuclease H-like"/>
    <property type="match status" value="1"/>
</dbReference>
<accession>A0A8H4L8C8</accession>
<evidence type="ECO:0000256" key="1">
    <source>
        <dbReference type="ARBA" id="ARBA00004173"/>
    </source>
</evidence>
<feature type="compositionally biased region" description="Gly residues" evidence="5">
    <location>
        <begin position="1"/>
        <end position="10"/>
    </location>
</feature>
<dbReference type="Gene3D" id="3.30.420.10">
    <property type="entry name" value="Ribonuclease H-like superfamily/Ribonuclease H"/>
    <property type="match status" value="1"/>
</dbReference>
<comment type="subcellular location">
    <subcellularLocation>
        <location evidence="1">Mitochondrion</location>
    </subcellularLocation>
</comment>
<feature type="compositionally biased region" description="Low complexity" evidence="5">
    <location>
        <begin position="11"/>
        <end position="29"/>
    </location>
</feature>
<dbReference type="GO" id="GO:0004190">
    <property type="term" value="F:aspartic-type endopeptidase activity"/>
    <property type="evidence" value="ECO:0007669"/>
    <property type="project" value="UniProtKB-KW"/>
</dbReference>
<feature type="compositionally biased region" description="Basic and acidic residues" evidence="5">
    <location>
        <begin position="801"/>
        <end position="816"/>
    </location>
</feature>
<evidence type="ECO:0000256" key="3">
    <source>
        <dbReference type="ARBA" id="ARBA00022884"/>
    </source>
</evidence>
<gene>
    <name evidence="7" type="ORF">FALBO_8195</name>
</gene>
<dbReference type="EMBL" id="JAADYS010001117">
    <property type="protein sequence ID" value="KAF4464965.1"/>
    <property type="molecule type" value="Genomic_DNA"/>
</dbReference>
<reference evidence="7 8" key="1">
    <citation type="submission" date="2020-01" db="EMBL/GenBank/DDBJ databases">
        <title>Identification and distribution of gene clusters putatively required for synthesis of sphingolipid metabolism inhibitors in phylogenetically diverse species of the filamentous fungus Fusarium.</title>
        <authorList>
            <person name="Kim H.-S."/>
            <person name="Busman M."/>
            <person name="Brown D.W."/>
            <person name="Divon H."/>
            <person name="Uhlig S."/>
            <person name="Proctor R.H."/>
        </authorList>
    </citation>
    <scope>NUCLEOTIDE SEQUENCE [LARGE SCALE GENOMIC DNA]</scope>
    <source>
        <strain evidence="7 8">NRRL 20459</strain>
    </source>
</reference>
<dbReference type="Proteomes" id="UP000554235">
    <property type="component" value="Unassembled WGS sequence"/>
</dbReference>
<dbReference type="GO" id="GO:0015074">
    <property type="term" value="P:DNA integration"/>
    <property type="evidence" value="ECO:0007669"/>
    <property type="project" value="InterPro"/>
</dbReference>
<dbReference type="GO" id="GO:0003723">
    <property type="term" value="F:RNA binding"/>
    <property type="evidence" value="ECO:0007669"/>
    <property type="project" value="UniProtKB-KW"/>
</dbReference>
<dbReference type="Pfam" id="PF07727">
    <property type="entry name" value="RVT_2"/>
    <property type="match status" value="1"/>
</dbReference>
<dbReference type="SUPFAM" id="SSF56672">
    <property type="entry name" value="DNA/RNA polymerases"/>
    <property type="match status" value="1"/>
</dbReference>
<keyword evidence="2" id="KW-0064">Aspartyl protease</keyword>
<dbReference type="InterPro" id="IPR001584">
    <property type="entry name" value="Integrase_cat-core"/>
</dbReference>
<dbReference type="PANTHER" id="PTHR11439">
    <property type="entry name" value="GAG-POL-RELATED RETROTRANSPOSON"/>
    <property type="match status" value="1"/>
</dbReference>
<keyword evidence="2" id="KW-0645">Protease</keyword>
<dbReference type="InterPro" id="IPR043502">
    <property type="entry name" value="DNA/RNA_pol_sf"/>
</dbReference>
<evidence type="ECO:0000256" key="2">
    <source>
        <dbReference type="ARBA" id="ARBA00022750"/>
    </source>
</evidence>
<protein>
    <submittedName>
        <fullName evidence="7">Gag-Pol poly</fullName>
    </submittedName>
</protein>
<dbReference type="GO" id="GO:0005634">
    <property type="term" value="C:nucleus"/>
    <property type="evidence" value="ECO:0007669"/>
    <property type="project" value="UniProtKB-ARBA"/>
</dbReference>
<dbReference type="CDD" id="cd09272">
    <property type="entry name" value="RNase_HI_RT_Ty1"/>
    <property type="match status" value="1"/>
</dbReference>
<dbReference type="Pfam" id="PF25597">
    <property type="entry name" value="SH3_retrovirus"/>
    <property type="match status" value="1"/>
</dbReference>
<feature type="region of interest" description="Disordered" evidence="5">
    <location>
        <begin position="629"/>
        <end position="650"/>
    </location>
</feature>
<feature type="non-terminal residue" evidence="7">
    <location>
        <position position="1"/>
    </location>
</feature>
<keyword evidence="3" id="KW-0694">RNA-binding</keyword>
<organism evidence="7 8">
    <name type="scientific">Fusarium albosuccineum</name>
    <dbReference type="NCBI Taxonomy" id="1237068"/>
    <lineage>
        <taxon>Eukaryota</taxon>
        <taxon>Fungi</taxon>
        <taxon>Dikarya</taxon>
        <taxon>Ascomycota</taxon>
        <taxon>Pezizomycotina</taxon>
        <taxon>Sordariomycetes</taxon>
        <taxon>Hypocreomycetidae</taxon>
        <taxon>Hypocreales</taxon>
        <taxon>Nectriaceae</taxon>
        <taxon>Fusarium</taxon>
        <taxon>Fusarium decemcellulare species complex</taxon>
    </lineage>
</organism>
<dbReference type="InterPro" id="IPR054722">
    <property type="entry name" value="PolX-like_BBD"/>
</dbReference>
<dbReference type="InterPro" id="IPR013103">
    <property type="entry name" value="RVT_2"/>
</dbReference>
<comment type="caution">
    <text evidence="7">The sequence shown here is derived from an EMBL/GenBank/DDBJ whole genome shotgun (WGS) entry which is preliminary data.</text>
</comment>
<evidence type="ECO:0000256" key="4">
    <source>
        <dbReference type="ARBA" id="ARBA00023128"/>
    </source>
</evidence>
<evidence type="ECO:0000259" key="6">
    <source>
        <dbReference type="PROSITE" id="PS50994"/>
    </source>
</evidence>
<keyword evidence="2" id="KW-0378">Hydrolase</keyword>
<name>A0A8H4L8C8_9HYPO</name>
<feature type="region of interest" description="Disordered" evidence="5">
    <location>
        <begin position="1"/>
        <end position="31"/>
    </location>
</feature>
<keyword evidence="4" id="KW-0496">Mitochondrion</keyword>
<dbReference type="InterPro" id="IPR012337">
    <property type="entry name" value="RNaseH-like_sf"/>
</dbReference>
<feature type="region of interest" description="Disordered" evidence="5">
    <location>
        <begin position="569"/>
        <end position="611"/>
    </location>
</feature>
<feature type="domain" description="Integrase catalytic" evidence="6">
    <location>
        <begin position="284"/>
        <end position="458"/>
    </location>
</feature>
<dbReference type="Pfam" id="PF22936">
    <property type="entry name" value="Pol_BBD"/>
    <property type="match status" value="1"/>
</dbReference>
<evidence type="ECO:0000313" key="7">
    <source>
        <dbReference type="EMBL" id="KAF4464965.1"/>
    </source>
</evidence>
<sequence>GERRPGGTGSSGYNNNNNNRNNTQRNKGNADIVNAGNPGTHYSAMTIATDAFRDEESYEIRDDPDVFRDDLMPGIAAPCEEEHTDASYSLTENGAITHEDVIVDSGCSNHCFNDEKWFKYMCKIEEPNQMKTSNGGSLSTEGQGTVNITTDFGNLTLDSVSYAPQGAANMLSPGMLRRKGIVIDGYKDMLVMKETGEPVSEIFWKKDVAVLKHKKQDAFYNFATLPLNKTTEKVEYGIMHRRLAHAGPERVIRACHEAGIRIDTSSLKNFHCETCHLAKADSMINRTPMVEAKQFLGYVFWDIIEHKPVGYGNFKYTLHGIDVYTGYHWIFFLQRRDQALPRIKDWLRSVHNMSNGYRVQVMGFDSASEFTSEKILSFSREEGFVFRHSPPYTSEQNGNVERAGRLLMESGRAICIETKLPELLWPLYMEASVYVNNRLPTRSNKDFISPIHAMFQAIEVPYTPYLQHIRTWGCVAYVRIPEAKRVRSQKMAPRAWKGRLVGMEGNRGHIYKVWIPEQSKVVRARDVRFREIFPDMEVDDREADHEAVLVDPEIVDGGRMIVQYASDFMTEPDGTPEETENPPQRQQESQSRQEQRNTQALTGPQFQHPQERAMIYPEEYDDLDVPITPAVRNTTSSREAGRRRSRGNRNVEFTVDPQPAQRGQQVHYGRFQAGYDTPHTLSQTTGVVNDWENLRQKNNEEMSSICDNIGRWGRTPPASESPVQSLVQTPASRHYDDDIEMADAPWQHVPGGFIDTPQPRRTAEQFQTPIRTPNNPIPQEEPRRPEPPTRSYEVTSLPPATDRELRSRGKKNDLASKMRGNAGLAVLSDNYRERDEIEEHTKHYVFTTIAAEQLEYPKFPKNQREAHRRDNYNTWWKPAEVKQFNSLIQKQAWELVDRPPGAKVLDGKWVYDEKYPQDADPYARARWVVRGDQERDDYEPGEIYAAVAHIASVRLFLSIAAILDLEIGQCDAVTAFLNSEVKKEVYVAQPYGFEDGTKRVCKLKRALYGLAASPAWWFETASSELKSIGFEPLSSEVCIFVRDDGVMLILYVDDMGVAARTKDIVNGVIDEISQLFEIKRLGDMKDFLGLRIVRDRAKRHIYIHQQGYTEKILQKFTEGKLNSVKTPWPSKLTLPANWKTLDMVMKPSEWLERTGSLNYLSMGSRPDITFTVQKLCEGNCNPTETHNTILKHLFRYLEGTKDYATRLGGEYNLDDFKLRVYADAAFADDKETRCSTAGHVLFLGDGPIFWKSKRQSLVTTSTTEAEFINLTPAGVSLLWFSNILKQAKLPQRQPFLLYTDSQNARESVLNKYNQARTRHIDLRYKWIIHRTDEGYFQLEHVGTGDMIADGMTKPLMITAHEKFVRQLGLGPPKGSG</sequence>
<evidence type="ECO:0000256" key="5">
    <source>
        <dbReference type="SAM" id="MobiDB-lite"/>
    </source>
</evidence>
<feature type="region of interest" description="Disordered" evidence="5">
    <location>
        <begin position="753"/>
        <end position="817"/>
    </location>
</feature>
<dbReference type="GO" id="GO:0005739">
    <property type="term" value="C:mitochondrion"/>
    <property type="evidence" value="ECO:0007669"/>
    <property type="project" value="UniProtKB-SubCell"/>
</dbReference>
<keyword evidence="8" id="KW-1185">Reference proteome</keyword>
<dbReference type="OrthoDB" id="5151897at2759"/>
<dbReference type="InterPro" id="IPR036397">
    <property type="entry name" value="RNaseH_sf"/>
</dbReference>
<dbReference type="InterPro" id="IPR057670">
    <property type="entry name" value="SH3_retrovirus"/>
</dbReference>
<feature type="compositionally biased region" description="Polar residues" evidence="5">
    <location>
        <begin position="597"/>
        <end position="608"/>
    </location>
</feature>
<dbReference type="PROSITE" id="PS50994">
    <property type="entry name" value="INTEGRASE"/>
    <property type="match status" value="1"/>
</dbReference>
<dbReference type="PANTHER" id="PTHR11439:SF440">
    <property type="entry name" value="INTEGRASE CATALYTIC DOMAIN-CONTAINING PROTEIN"/>
    <property type="match status" value="1"/>
</dbReference>
<evidence type="ECO:0000313" key="8">
    <source>
        <dbReference type="Proteomes" id="UP000554235"/>
    </source>
</evidence>